<dbReference type="InterPro" id="IPR017926">
    <property type="entry name" value="GATASE"/>
</dbReference>
<dbReference type="NCBIfam" id="TIGR00888">
    <property type="entry name" value="guaA_Nterm"/>
    <property type="match status" value="1"/>
</dbReference>
<evidence type="ECO:0000256" key="3">
    <source>
        <dbReference type="ARBA" id="ARBA00012746"/>
    </source>
</evidence>
<comment type="caution">
    <text evidence="12">The sequence shown here is derived from an EMBL/GenBank/DDBJ whole genome shotgun (WGS) entry which is preliminary data.</text>
</comment>
<dbReference type="SUPFAM" id="SSF52317">
    <property type="entry name" value="Class I glutamine amidotransferase-like"/>
    <property type="match status" value="1"/>
</dbReference>
<dbReference type="Pfam" id="PF00958">
    <property type="entry name" value="GMP_synt_C"/>
    <property type="match status" value="2"/>
</dbReference>
<gene>
    <name evidence="12" type="ORF">A2319_04385</name>
</gene>
<dbReference type="SUPFAM" id="SSF52402">
    <property type="entry name" value="Adenine nucleotide alpha hydrolases-like"/>
    <property type="match status" value="1"/>
</dbReference>
<feature type="domain" description="GMPS ATP-PPase" evidence="11">
    <location>
        <begin position="193"/>
        <end position="389"/>
    </location>
</feature>
<dbReference type="AlphaFoldDB" id="A0A1G2BGJ0"/>
<comment type="function">
    <text evidence="1">Catalyzes the synthesis of GMP from XMP.</text>
</comment>
<dbReference type="PROSITE" id="PS51273">
    <property type="entry name" value="GATASE_TYPE_1"/>
    <property type="match status" value="1"/>
</dbReference>
<keyword evidence="6 10" id="KW-0332">GMP biosynthesis</keyword>
<keyword evidence="9" id="KW-0315">Glutamine amidotransferase</keyword>
<sequence length="600" mass="67258">MQQKHLAILDFGSQYMHLIVRAIRHLGVSAKIYPTDVNAHDLHEAWGIIISGGPQSVVEQKLSYDPGIFKLGIPVLGLCYGHQLMAHHLGGQVTPAHHREYGRAEIALQNQNKLFFGLKTKEQVWMSHWDSVTTVPAGFKIIGKTADCPVAAMADETRNFYGLQFHPEVHHTLGGVKILENFVFKICRAEKNWSMSEYLKALEAKIKKQVGEKKVFLLVSGGVDSSVAFALLQKILGKQRVYGLHIDNGFMRLNESLAVKKSLAKAGFDNLKIVNASDQFLQAVEGVVDPEEKRKIIGRTFLAVQKAEFKKAFLNEKEWLLGQGTIYPDTIESGGTKTSDTIKTHHNRVDEVLEMINKGLVVEPLVDLYKDEVRQIGQKLGLDDILLKRWPFPGPGLAIRCLCSHGTPAPDLKKVDKKLTEIIGHNFIPTILPLKSVGVQGDQRSYCQVVMLQGEFTGWTELDRLSTQITNKVTGLSRVVLDVTPGQVAATKMQLKRGYLTKTRLHILQQAEKIVQEVVIEFGIYDDIWQFPVILLPLSFGQGETVVLRPFESREVMTANFYPMPQEVLQKMVKRILQVEGIGAVMYDITNKPPATTEWE</sequence>
<dbReference type="GO" id="GO:0005524">
    <property type="term" value="F:ATP binding"/>
    <property type="evidence" value="ECO:0007669"/>
    <property type="project" value="UniProtKB-UniRule"/>
</dbReference>
<evidence type="ECO:0000256" key="6">
    <source>
        <dbReference type="ARBA" id="ARBA00022749"/>
    </source>
</evidence>
<dbReference type="InterPro" id="IPR022310">
    <property type="entry name" value="NAD/GMP_synthase"/>
</dbReference>
<dbReference type="CDD" id="cd01997">
    <property type="entry name" value="GMP_synthase_C"/>
    <property type="match status" value="1"/>
</dbReference>
<dbReference type="InterPro" id="IPR004739">
    <property type="entry name" value="GMP_synth_GATase"/>
</dbReference>
<dbReference type="Gene3D" id="3.40.50.620">
    <property type="entry name" value="HUPs"/>
    <property type="match status" value="1"/>
</dbReference>
<dbReference type="PANTHER" id="PTHR11922:SF2">
    <property type="entry name" value="GMP SYNTHASE [GLUTAMINE-HYDROLYZING]"/>
    <property type="match status" value="1"/>
</dbReference>
<dbReference type="InterPro" id="IPR025777">
    <property type="entry name" value="GMPS_ATP_PPase_dom"/>
</dbReference>
<dbReference type="UniPathway" id="UPA00189">
    <property type="reaction ID" value="UER00296"/>
</dbReference>
<evidence type="ECO:0000256" key="7">
    <source>
        <dbReference type="ARBA" id="ARBA00022755"/>
    </source>
</evidence>
<dbReference type="GO" id="GO:0005829">
    <property type="term" value="C:cytosol"/>
    <property type="evidence" value="ECO:0007669"/>
    <property type="project" value="TreeGrafter"/>
</dbReference>
<dbReference type="EC" id="6.3.5.2" evidence="3"/>
<feature type="binding site" evidence="10">
    <location>
        <begin position="220"/>
        <end position="226"/>
    </location>
    <ligand>
        <name>ATP</name>
        <dbReference type="ChEBI" id="CHEBI:30616"/>
    </ligand>
</feature>
<dbReference type="PRINTS" id="PR00096">
    <property type="entry name" value="GATASE"/>
</dbReference>
<keyword evidence="8 10" id="KW-0067">ATP-binding</keyword>
<evidence type="ECO:0000313" key="13">
    <source>
        <dbReference type="Proteomes" id="UP000176420"/>
    </source>
</evidence>
<evidence type="ECO:0000313" key="12">
    <source>
        <dbReference type="EMBL" id="OGY87659.1"/>
    </source>
</evidence>
<dbReference type="Gene3D" id="3.40.50.880">
    <property type="match status" value="1"/>
</dbReference>
<dbReference type="SUPFAM" id="SSF54810">
    <property type="entry name" value="GMP synthetase C-terminal dimerisation domain"/>
    <property type="match status" value="2"/>
</dbReference>
<evidence type="ECO:0000256" key="5">
    <source>
        <dbReference type="ARBA" id="ARBA00022741"/>
    </source>
</evidence>
<keyword evidence="4" id="KW-0436">Ligase</keyword>
<dbReference type="PRINTS" id="PR00097">
    <property type="entry name" value="ANTSNTHASEII"/>
</dbReference>
<dbReference type="PROSITE" id="PS51553">
    <property type="entry name" value="GMPS_ATP_PPASE"/>
    <property type="match status" value="1"/>
</dbReference>
<dbReference type="GO" id="GO:0003921">
    <property type="term" value="F:GMP synthase activity"/>
    <property type="evidence" value="ECO:0007669"/>
    <property type="project" value="InterPro"/>
</dbReference>
<dbReference type="InterPro" id="IPR029062">
    <property type="entry name" value="Class_I_gatase-like"/>
</dbReference>
<evidence type="ECO:0000256" key="2">
    <source>
        <dbReference type="ARBA" id="ARBA00005153"/>
    </source>
</evidence>
<proteinExistence type="predicted"/>
<evidence type="ECO:0000256" key="10">
    <source>
        <dbReference type="PROSITE-ProRule" id="PRU00886"/>
    </source>
</evidence>
<keyword evidence="7 10" id="KW-0658">Purine biosynthesis</keyword>
<dbReference type="EMBL" id="MHKI01000006">
    <property type="protein sequence ID" value="OGY87659.1"/>
    <property type="molecule type" value="Genomic_DNA"/>
</dbReference>
<dbReference type="Pfam" id="PF00117">
    <property type="entry name" value="GATase"/>
    <property type="match status" value="1"/>
</dbReference>
<dbReference type="PANTHER" id="PTHR11922">
    <property type="entry name" value="GMP SYNTHASE-RELATED"/>
    <property type="match status" value="1"/>
</dbReference>
<name>A0A1G2BGJ0_9BACT</name>
<dbReference type="Proteomes" id="UP000176420">
    <property type="component" value="Unassembled WGS sequence"/>
</dbReference>
<keyword evidence="5 10" id="KW-0547">Nucleotide-binding</keyword>
<dbReference type="NCBIfam" id="NF000848">
    <property type="entry name" value="PRK00074.1"/>
    <property type="match status" value="1"/>
</dbReference>
<dbReference type="Pfam" id="PF02540">
    <property type="entry name" value="NAD_synthase"/>
    <property type="match status" value="1"/>
</dbReference>
<organism evidence="12 13">
    <name type="scientific">Candidatus Kerfeldbacteria bacterium RIFOXYB2_FULL_38_14</name>
    <dbReference type="NCBI Taxonomy" id="1798547"/>
    <lineage>
        <taxon>Bacteria</taxon>
        <taxon>Candidatus Kerfeldiibacteriota</taxon>
    </lineage>
</organism>
<accession>A0A1G2BGJ0</accession>
<reference evidence="12 13" key="1">
    <citation type="journal article" date="2016" name="Nat. Commun.">
        <title>Thousands of microbial genomes shed light on interconnected biogeochemical processes in an aquifer system.</title>
        <authorList>
            <person name="Anantharaman K."/>
            <person name="Brown C.T."/>
            <person name="Hug L.A."/>
            <person name="Sharon I."/>
            <person name="Castelle C.J."/>
            <person name="Probst A.J."/>
            <person name="Thomas B.C."/>
            <person name="Singh A."/>
            <person name="Wilkins M.J."/>
            <person name="Karaoz U."/>
            <person name="Brodie E.L."/>
            <person name="Williams K.H."/>
            <person name="Hubbard S.S."/>
            <person name="Banfield J.F."/>
        </authorList>
    </citation>
    <scope>NUCLEOTIDE SEQUENCE [LARGE SCALE GENOMIC DNA]</scope>
</reference>
<evidence type="ECO:0000256" key="8">
    <source>
        <dbReference type="ARBA" id="ARBA00022840"/>
    </source>
</evidence>
<evidence type="ECO:0000259" key="11">
    <source>
        <dbReference type="PROSITE" id="PS51553"/>
    </source>
</evidence>
<evidence type="ECO:0000256" key="1">
    <source>
        <dbReference type="ARBA" id="ARBA00002332"/>
    </source>
</evidence>
<dbReference type="Gene3D" id="3.30.300.10">
    <property type="match status" value="2"/>
</dbReference>
<evidence type="ECO:0000256" key="4">
    <source>
        <dbReference type="ARBA" id="ARBA00022598"/>
    </source>
</evidence>
<dbReference type="CDD" id="cd01742">
    <property type="entry name" value="GATase1_GMP_Synthase"/>
    <property type="match status" value="1"/>
</dbReference>
<comment type="pathway">
    <text evidence="2">Purine metabolism; GMP biosynthesis; GMP from XMP (L-Gln route): step 1/1.</text>
</comment>
<dbReference type="InterPro" id="IPR014729">
    <property type="entry name" value="Rossmann-like_a/b/a_fold"/>
</dbReference>
<dbReference type="InterPro" id="IPR001674">
    <property type="entry name" value="GMP_synth_C"/>
</dbReference>
<evidence type="ECO:0000256" key="9">
    <source>
        <dbReference type="ARBA" id="ARBA00022962"/>
    </source>
</evidence>
<protein>
    <recommendedName>
        <fullName evidence="3">GMP synthase (glutamine-hydrolyzing)</fullName>
        <ecNumber evidence="3">6.3.5.2</ecNumber>
    </recommendedName>
</protein>
<dbReference type="FunFam" id="3.40.50.880:FF:000001">
    <property type="entry name" value="GMP synthase [glutamine-hydrolyzing]"/>
    <property type="match status" value="1"/>
</dbReference>